<keyword evidence="1" id="KW-0862">Zinc</keyword>
<name>A0AAV2F9N7_9ROSI</name>
<evidence type="ECO:0000256" key="2">
    <source>
        <dbReference type="SAM" id="MobiDB-lite"/>
    </source>
</evidence>
<accession>A0AAV2F9N7</accession>
<dbReference type="EMBL" id="OZ034819">
    <property type="protein sequence ID" value="CAL1394747.1"/>
    <property type="molecule type" value="Genomic_DNA"/>
</dbReference>
<feature type="region of interest" description="Disordered" evidence="2">
    <location>
        <begin position="151"/>
        <end position="179"/>
    </location>
</feature>
<organism evidence="4 5">
    <name type="scientific">Linum trigynum</name>
    <dbReference type="NCBI Taxonomy" id="586398"/>
    <lineage>
        <taxon>Eukaryota</taxon>
        <taxon>Viridiplantae</taxon>
        <taxon>Streptophyta</taxon>
        <taxon>Embryophyta</taxon>
        <taxon>Tracheophyta</taxon>
        <taxon>Spermatophyta</taxon>
        <taxon>Magnoliopsida</taxon>
        <taxon>eudicotyledons</taxon>
        <taxon>Gunneridae</taxon>
        <taxon>Pentapetalae</taxon>
        <taxon>rosids</taxon>
        <taxon>fabids</taxon>
        <taxon>Malpighiales</taxon>
        <taxon>Linaceae</taxon>
        <taxon>Linum</taxon>
    </lineage>
</organism>
<dbReference type="GO" id="GO:0003676">
    <property type="term" value="F:nucleic acid binding"/>
    <property type="evidence" value="ECO:0007669"/>
    <property type="project" value="InterPro"/>
</dbReference>
<gene>
    <name evidence="4" type="ORF">LTRI10_LOCUS35229</name>
</gene>
<evidence type="ECO:0000313" key="5">
    <source>
        <dbReference type="Proteomes" id="UP001497516"/>
    </source>
</evidence>
<dbReference type="AlphaFoldDB" id="A0AAV2F9N7"/>
<dbReference type="PROSITE" id="PS50158">
    <property type="entry name" value="ZF_CCHC"/>
    <property type="match status" value="1"/>
</dbReference>
<feature type="region of interest" description="Disordered" evidence="2">
    <location>
        <begin position="201"/>
        <end position="229"/>
    </location>
</feature>
<sequence>MALRQDRSSVSTFYAKLKRLWDDWLMLDPSAKCTCGNCSCNVEQRTRESHEAMRLLDFLVGLDENYSIVRTHLLSLKPPPSLGEAYHAVANDEQQRNIKNYQRPRVDAAAFQGQGERSASEDRTNDGCPKCSHCGKVGHYRETCYDIIGWPPKSAEKGDRSRRRNQQQCQSRQDPQAAAVELSQLSVPGFSAEQVEQLKAFLSAGPPSSNTQPKANMSGLTLQEDDWDG</sequence>
<evidence type="ECO:0000259" key="3">
    <source>
        <dbReference type="PROSITE" id="PS50158"/>
    </source>
</evidence>
<keyword evidence="5" id="KW-1185">Reference proteome</keyword>
<keyword evidence="1" id="KW-0479">Metal-binding</keyword>
<dbReference type="InterPro" id="IPR001878">
    <property type="entry name" value="Znf_CCHC"/>
</dbReference>
<reference evidence="4 5" key="1">
    <citation type="submission" date="2024-04" db="EMBL/GenBank/DDBJ databases">
        <authorList>
            <person name="Fracassetti M."/>
        </authorList>
    </citation>
    <scope>NUCLEOTIDE SEQUENCE [LARGE SCALE GENOMIC DNA]</scope>
</reference>
<protein>
    <recommendedName>
        <fullName evidence="3">CCHC-type domain-containing protein</fullName>
    </recommendedName>
</protein>
<feature type="domain" description="CCHC-type" evidence="3">
    <location>
        <begin position="130"/>
        <end position="144"/>
    </location>
</feature>
<dbReference type="PANTHER" id="PTHR34222">
    <property type="entry name" value="GAG_PRE-INTEGRS DOMAIN-CONTAINING PROTEIN"/>
    <property type="match status" value="1"/>
</dbReference>
<evidence type="ECO:0000256" key="1">
    <source>
        <dbReference type="PROSITE-ProRule" id="PRU00047"/>
    </source>
</evidence>
<dbReference type="GO" id="GO:0008270">
    <property type="term" value="F:zinc ion binding"/>
    <property type="evidence" value="ECO:0007669"/>
    <property type="project" value="UniProtKB-KW"/>
</dbReference>
<keyword evidence="1" id="KW-0863">Zinc-finger</keyword>
<feature type="compositionally biased region" description="Polar residues" evidence="2">
    <location>
        <begin position="206"/>
        <end position="221"/>
    </location>
</feature>
<proteinExistence type="predicted"/>
<evidence type="ECO:0000313" key="4">
    <source>
        <dbReference type="EMBL" id="CAL1394747.1"/>
    </source>
</evidence>
<dbReference type="PANTHER" id="PTHR34222:SF96">
    <property type="entry name" value="GAG-PRE-INTEGRASE DOMAIN, GAG-POLYPEPTIDE OF LTR COPIA-TYPE-RELATED"/>
    <property type="match status" value="1"/>
</dbReference>
<dbReference type="Proteomes" id="UP001497516">
    <property type="component" value="Chromosome 6"/>
</dbReference>